<dbReference type="AlphaFoldDB" id="X1PNR4"/>
<evidence type="ECO:0000313" key="1">
    <source>
        <dbReference type="EMBL" id="GAI57453.1"/>
    </source>
</evidence>
<dbReference type="Gene3D" id="3.40.630.10">
    <property type="entry name" value="Zn peptidases"/>
    <property type="match status" value="1"/>
</dbReference>
<comment type="caution">
    <text evidence="1">The sequence shown here is derived from an EMBL/GenBank/DDBJ whole genome shotgun (WGS) entry which is preliminary data.</text>
</comment>
<organism evidence="1">
    <name type="scientific">marine sediment metagenome</name>
    <dbReference type="NCBI Taxonomy" id="412755"/>
    <lineage>
        <taxon>unclassified sequences</taxon>
        <taxon>metagenomes</taxon>
        <taxon>ecological metagenomes</taxon>
    </lineage>
</organism>
<accession>X1PNR4</accession>
<sequence length="100" mass="11642">LFISIGENMSKINKYDLITGRQYIIPRYGGNLGTSENWLYGERGILSYTMELCSTRVPTDPEVVYKVCLTHVGVNLYVCERSWTVESEESSYQLRHFFKF</sequence>
<name>X1PNR4_9ZZZZ</name>
<reference evidence="1" key="1">
    <citation type="journal article" date="2014" name="Front. Microbiol.">
        <title>High frequency of phylogenetically diverse reductive dehalogenase-homologous genes in deep subseafloor sedimentary metagenomes.</title>
        <authorList>
            <person name="Kawai M."/>
            <person name="Futagami T."/>
            <person name="Toyoda A."/>
            <person name="Takaki Y."/>
            <person name="Nishi S."/>
            <person name="Hori S."/>
            <person name="Arai W."/>
            <person name="Tsubouchi T."/>
            <person name="Morono Y."/>
            <person name="Uchiyama I."/>
            <person name="Ito T."/>
            <person name="Fujiyama A."/>
            <person name="Inagaki F."/>
            <person name="Takami H."/>
        </authorList>
    </citation>
    <scope>NUCLEOTIDE SEQUENCE</scope>
    <source>
        <strain evidence="1">Expedition CK06-06</strain>
    </source>
</reference>
<dbReference type="EMBL" id="BARV01039491">
    <property type="protein sequence ID" value="GAI57453.1"/>
    <property type="molecule type" value="Genomic_DNA"/>
</dbReference>
<protein>
    <submittedName>
        <fullName evidence="1">Uncharacterized protein</fullName>
    </submittedName>
</protein>
<gene>
    <name evidence="1" type="ORF">S06H3_60516</name>
</gene>
<proteinExistence type="predicted"/>
<feature type="non-terminal residue" evidence="1">
    <location>
        <position position="1"/>
    </location>
</feature>